<dbReference type="PROSITE" id="PS51186">
    <property type="entry name" value="GNAT"/>
    <property type="match status" value="1"/>
</dbReference>
<evidence type="ECO:0000313" key="5">
    <source>
        <dbReference type="Proteomes" id="UP000663525"/>
    </source>
</evidence>
<organism evidence="4 5">
    <name type="scientific">Halapricum desulfuricans</name>
    <dbReference type="NCBI Taxonomy" id="2841257"/>
    <lineage>
        <taxon>Archaea</taxon>
        <taxon>Methanobacteriati</taxon>
        <taxon>Methanobacteriota</taxon>
        <taxon>Stenosarchaea group</taxon>
        <taxon>Halobacteria</taxon>
        <taxon>Halobacteriales</taxon>
        <taxon>Haloarculaceae</taxon>
        <taxon>Halapricum</taxon>
    </lineage>
</organism>
<dbReference type="InterPro" id="IPR000182">
    <property type="entry name" value="GNAT_dom"/>
</dbReference>
<dbReference type="EMBL" id="CP064787">
    <property type="protein sequence ID" value="QSG05822.1"/>
    <property type="molecule type" value="Genomic_DNA"/>
</dbReference>
<sequence length="152" mass="16555">MEVTIRDAEPGDASSLDVLRAQALKATFEDEYDRQTVGDLVATVDEELPDRIDDDRFLVAVAETEVTPVSYVVFDRRNGTILSIVTSPDYEREGFASAILAHVETAANEHGHESLSAVAPRSALAFFETCGFETAGTAEWHGLPGVRLEKSI</sequence>
<dbReference type="GeneID" id="68855080"/>
<evidence type="ECO:0000256" key="2">
    <source>
        <dbReference type="ARBA" id="ARBA00023315"/>
    </source>
</evidence>
<evidence type="ECO:0000259" key="3">
    <source>
        <dbReference type="PROSITE" id="PS51186"/>
    </source>
</evidence>
<evidence type="ECO:0000313" key="4">
    <source>
        <dbReference type="EMBL" id="QSG05822.1"/>
    </source>
</evidence>
<proteinExistence type="predicted"/>
<dbReference type="GO" id="GO:0016747">
    <property type="term" value="F:acyltransferase activity, transferring groups other than amino-acyl groups"/>
    <property type="evidence" value="ECO:0007669"/>
    <property type="project" value="InterPro"/>
</dbReference>
<keyword evidence="2" id="KW-0012">Acyltransferase</keyword>
<name>A0A897MYU7_9EURY</name>
<evidence type="ECO:0000256" key="1">
    <source>
        <dbReference type="ARBA" id="ARBA00022679"/>
    </source>
</evidence>
<dbReference type="Proteomes" id="UP000663525">
    <property type="component" value="Chromosome"/>
</dbReference>
<protein>
    <submittedName>
        <fullName evidence="4">Acetyltransferase (GNAT) family</fullName>
    </submittedName>
</protein>
<dbReference type="PANTHER" id="PTHR43877:SF2">
    <property type="entry name" value="AMINOALKYLPHOSPHONATE N-ACETYLTRANSFERASE-RELATED"/>
    <property type="match status" value="1"/>
</dbReference>
<dbReference type="InterPro" id="IPR016181">
    <property type="entry name" value="Acyl_CoA_acyltransferase"/>
</dbReference>
<dbReference type="Pfam" id="PF13673">
    <property type="entry name" value="Acetyltransf_10"/>
    <property type="match status" value="1"/>
</dbReference>
<reference evidence="4" key="1">
    <citation type="submission" date="2020-11" db="EMBL/GenBank/DDBJ databases">
        <title>Carbohydrate-dependent, anaerobic sulfur respiration: A novel catabolism in halophilic archaea.</title>
        <authorList>
            <person name="Sorokin D.Y."/>
            <person name="Messina E."/>
            <person name="Smedile F."/>
            <person name="La Cono V."/>
            <person name="Hallsworth J.E."/>
            <person name="Yakimov M.M."/>
        </authorList>
    </citation>
    <scope>NUCLEOTIDE SEQUENCE</scope>
    <source>
        <strain evidence="4">HSR12-1</strain>
    </source>
</reference>
<accession>A0A897MYU7</accession>
<dbReference type="InterPro" id="IPR050832">
    <property type="entry name" value="Bact_Acetyltransf"/>
</dbReference>
<keyword evidence="1 4" id="KW-0808">Transferase</keyword>
<dbReference type="SUPFAM" id="SSF55729">
    <property type="entry name" value="Acyl-CoA N-acyltransferases (Nat)"/>
    <property type="match status" value="1"/>
</dbReference>
<dbReference type="AlphaFoldDB" id="A0A897MYU7"/>
<feature type="domain" description="N-acetyltransferase" evidence="3">
    <location>
        <begin position="3"/>
        <end position="152"/>
    </location>
</feature>
<dbReference type="CDD" id="cd04301">
    <property type="entry name" value="NAT_SF"/>
    <property type="match status" value="1"/>
</dbReference>
<dbReference type="RefSeq" id="WP_229115626.1">
    <property type="nucleotide sequence ID" value="NZ_CP064787.1"/>
</dbReference>
<gene>
    <name evidence="4" type="primary">wecD7</name>
    <name evidence="4" type="ORF">HSR121_1479</name>
</gene>
<dbReference type="Gene3D" id="3.40.630.30">
    <property type="match status" value="1"/>
</dbReference>
<dbReference type="PANTHER" id="PTHR43877">
    <property type="entry name" value="AMINOALKYLPHOSPHONATE N-ACETYLTRANSFERASE-RELATED-RELATED"/>
    <property type="match status" value="1"/>
</dbReference>